<evidence type="ECO:0000256" key="6">
    <source>
        <dbReference type="ARBA" id="ARBA00048718"/>
    </source>
</evidence>
<evidence type="ECO:0000256" key="1">
    <source>
        <dbReference type="ARBA" id="ARBA00012386"/>
    </source>
</evidence>
<dbReference type="InterPro" id="IPR005636">
    <property type="entry name" value="DTW"/>
</dbReference>
<comment type="caution">
    <text evidence="8">The sequence shown here is derived from an EMBL/GenBank/DDBJ whole genome shotgun (WGS) entry which is preliminary data.</text>
</comment>
<feature type="domain" description="DTW" evidence="7">
    <location>
        <begin position="31"/>
        <end position="411"/>
    </location>
</feature>
<evidence type="ECO:0000256" key="3">
    <source>
        <dbReference type="ARBA" id="ARBA00022691"/>
    </source>
</evidence>
<dbReference type="AlphaFoldDB" id="A0AAW1HCZ5"/>
<evidence type="ECO:0000259" key="7">
    <source>
        <dbReference type="SMART" id="SM01144"/>
    </source>
</evidence>
<dbReference type="Pfam" id="PF03942">
    <property type="entry name" value="DTW"/>
    <property type="match status" value="2"/>
</dbReference>
<dbReference type="SMART" id="SM01144">
    <property type="entry name" value="DTW"/>
    <property type="match status" value="1"/>
</dbReference>
<dbReference type="PANTHER" id="PTHR21392:SF0">
    <property type="entry name" value="TRNA-URIDINE AMINOCARBOXYPROPYLTRANSFERASE 2"/>
    <property type="match status" value="1"/>
</dbReference>
<keyword evidence="9" id="KW-1185">Reference proteome</keyword>
<evidence type="ECO:0000256" key="4">
    <source>
        <dbReference type="ARBA" id="ARBA00022694"/>
    </source>
</evidence>
<evidence type="ECO:0000313" key="9">
    <source>
        <dbReference type="Proteomes" id="UP001443914"/>
    </source>
</evidence>
<keyword evidence="2" id="KW-0808">Transferase</keyword>
<organism evidence="8 9">
    <name type="scientific">Saponaria officinalis</name>
    <name type="common">Common soapwort</name>
    <name type="synonym">Lychnis saponaria</name>
    <dbReference type="NCBI Taxonomy" id="3572"/>
    <lineage>
        <taxon>Eukaryota</taxon>
        <taxon>Viridiplantae</taxon>
        <taxon>Streptophyta</taxon>
        <taxon>Embryophyta</taxon>
        <taxon>Tracheophyta</taxon>
        <taxon>Spermatophyta</taxon>
        <taxon>Magnoliopsida</taxon>
        <taxon>eudicotyledons</taxon>
        <taxon>Gunneridae</taxon>
        <taxon>Pentapetalae</taxon>
        <taxon>Caryophyllales</taxon>
        <taxon>Caryophyllaceae</taxon>
        <taxon>Caryophylleae</taxon>
        <taxon>Saponaria</taxon>
    </lineage>
</organism>
<dbReference type="PANTHER" id="PTHR21392">
    <property type="entry name" value="TRNA-URIDINE AMINOCARBOXYPROPYLTRANSFERASE 2"/>
    <property type="match status" value="1"/>
</dbReference>
<dbReference type="GO" id="GO:0008033">
    <property type="term" value="P:tRNA processing"/>
    <property type="evidence" value="ECO:0007669"/>
    <property type="project" value="UniProtKB-KW"/>
</dbReference>
<dbReference type="GO" id="GO:0016432">
    <property type="term" value="F:tRNA-uridine aminocarboxypropyltransferase activity"/>
    <property type="evidence" value="ECO:0007669"/>
    <property type="project" value="UniProtKB-EC"/>
</dbReference>
<sequence length="420" mass="46253">MQAILMPKLFKIACISQNLNLLNMAFQPKCKRPTCPNCSKPLIVCLCTRLQTRKLENNIHVTILQHSLEVKHPLNSARIAKLGLNNVGVFVVSDVNFKARFDIWPLGRCCDSGFVDGECTPSVCGNACESLRFDEGGEGKMCRKRDFGQVGEVGLGVGSVLDSGSKRFSDGIAGIEGSGGISDEGDDRLLKEFGVDDVRSDDSVGNSCGDEISNVSNRRKDEPLLSVVIGKSGKISSVSHQWKLTDESKTPKIEHLFDSAEAVERLAGGFVVKKLQKREKNGSVDLEQFEEFEITVPPGTALLFPSENAVAVDAIDFQVKNLIVLDGTWSKAKRMYLENPWLRILPSVRLDVEKLSLFSEVRRQPKPGYLSTIESIVYALKALGEAENLPGLENLLGVFESMVKDQRRYKDENLAKLSST</sequence>
<evidence type="ECO:0000256" key="5">
    <source>
        <dbReference type="ARBA" id="ARBA00034489"/>
    </source>
</evidence>
<gene>
    <name evidence="8" type="ORF">RND81_12G198800</name>
</gene>
<comment type="catalytic activity">
    <reaction evidence="6">
        <text>a uridine in tRNA + S-adenosyl-L-methionine = a 3-[(3S)-3-amino-3-carboxypropyl]uridine in tRNA + S-methyl-5'-thioadenosine + H(+)</text>
        <dbReference type="Rhea" id="RHEA:62432"/>
        <dbReference type="Rhea" id="RHEA-COMP:13339"/>
        <dbReference type="Rhea" id="RHEA-COMP:16092"/>
        <dbReference type="ChEBI" id="CHEBI:15378"/>
        <dbReference type="ChEBI" id="CHEBI:17509"/>
        <dbReference type="ChEBI" id="CHEBI:59789"/>
        <dbReference type="ChEBI" id="CHEBI:65315"/>
        <dbReference type="ChEBI" id="CHEBI:82930"/>
        <dbReference type="EC" id="2.5.1.25"/>
    </reaction>
</comment>
<proteinExistence type="inferred from homology"/>
<reference evidence="8" key="1">
    <citation type="submission" date="2024-03" db="EMBL/GenBank/DDBJ databases">
        <title>WGS assembly of Saponaria officinalis var. Norfolk2.</title>
        <authorList>
            <person name="Jenkins J."/>
            <person name="Shu S."/>
            <person name="Grimwood J."/>
            <person name="Barry K."/>
            <person name="Goodstein D."/>
            <person name="Schmutz J."/>
            <person name="Leebens-Mack J."/>
            <person name="Osbourn A."/>
        </authorList>
    </citation>
    <scope>NUCLEOTIDE SEQUENCE [LARGE SCALE GENOMIC DNA]</scope>
    <source>
        <strain evidence="8">JIC</strain>
    </source>
</reference>
<keyword evidence="3" id="KW-0949">S-adenosyl-L-methionine</keyword>
<protein>
    <recommendedName>
        <fullName evidence="1">tRNA-uridine aminocarboxypropyltransferase</fullName>
        <ecNumber evidence="1">2.5.1.25</ecNumber>
    </recommendedName>
</protein>
<dbReference type="EC" id="2.5.1.25" evidence="1"/>
<name>A0AAW1HCZ5_SAPOF</name>
<evidence type="ECO:0000313" key="8">
    <source>
        <dbReference type="EMBL" id="KAK9673922.1"/>
    </source>
</evidence>
<evidence type="ECO:0000256" key="2">
    <source>
        <dbReference type="ARBA" id="ARBA00022679"/>
    </source>
</evidence>
<accession>A0AAW1HCZ5</accession>
<dbReference type="InterPro" id="IPR039262">
    <property type="entry name" value="DTWD2/TAPT"/>
</dbReference>
<dbReference type="Proteomes" id="UP001443914">
    <property type="component" value="Unassembled WGS sequence"/>
</dbReference>
<comment type="similarity">
    <text evidence="5">Belongs to the TDD superfamily. DTWD2 family.</text>
</comment>
<keyword evidence="4" id="KW-0819">tRNA processing</keyword>
<dbReference type="EMBL" id="JBDFQZ010000012">
    <property type="protein sequence ID" value="KAK9673922.1"/>
    <property type="molecule type" value="Genomic_DNA"/>
</dbReference>